<sequence>MSHSAHIFQNRDQKWYGGNYVYSFLALFLLLVARFIYQSLNSPLRNVPGPFLARFTRLWELQAIRKHDNPTLNIALHEKYGPVVRLAPNRYSLNSGEAAKVILGHRNALDKSKYYHTFGQPDAFNLFSETRLGVHATIRRPLAQLYSQTALLSYEPFVNTCNSILLKRFEEYAENGKALDLREMMQFYAFDVIGEITVGSRFGLMEAGDKSGIIKVIDNAMIYGAIMGLIPEWHWWAAKATLILNLELGFRKIPDFVGYHLNNRVLGRNKLPEDRSDFLDKMLRLEKEGKATRFHTEESLTQNITAGSDTTAIALTTAIAYLYMYPNTLTTLRNELDAAAAAGNLSDPVTFQQAQKLPYLQAVIMEALRIHPAVGAPLVRVVGPQGLQTAGFFFPPGTEIGVNAWVIHFNESIFGPDAHVFRPERWLADNKEERAVLDRNFLSFGNGARTCIGKNISLLEMSKVIPQIVKKYDFQIQENAKGQKFSWKTRWFSKPFVNVVVKRRSQG</sequence>
<comment type="cofactor">
    <cofactor evidence="1 4">
        <name>heme</name>
        <dbReference type="ChEBI" id="CHEBI:30413"/>
    </cofactor>
</comment>
<dbReference type="AlphaFoldDB" id="A0A2V1D3J6"/>
<keyword evidence="6" id="KW-1133">Transmembrane helix</keyword>
<dbReference type="InterPro" id="IPR001128">
    <property type="entry name" value="Cyt_P450"/>
</dbReference>
<evidence type="ECO:0000256" key="2">
    <source>
        <dbReference type="ARBA" id="ARBA00022723"/>
    </source>
</evidence>
<evidence type="ECO:0000313" key="7">
    <source>
        <dbReference type="EMBL" id="PVH92063.1"/>
    </source>
</evidence>
<dbReference type="PRINTS" id="PR00385">
    <property type="entry name" value="P450"/>
</dbReference>
<feature type="binding site" description="axial binding residue" evidence="4">
    <location>
        <position position="451"/>
    </location>
    <ligand>
        <name>heme</name>
        <dbReference type="ChEBI" id="CHEBI:30413"/>
    </ligand>
    <ligandPart>
        <name>Fe</name>
        <dbReference type="ChEBI" id="CHEBI:18248"/>
    </ligandPart>
</feature>
<dbReference type="PRINTS" id="PR00463">
    <property type="entry name" value="EP450I"/>
</dbReference>
<name>A0A2V1D3J6_9PLEO</name>
<keyword evidence="5" id="KW-0503">Monooxygenase</keyword>
<evidence type="ECO:0000313" key="8">
    <source>
        <dbReference type="Proteomes" id="UP000244855"/>
    </source>
</evidence>
<gene>
    <name evidence="7" type="ORF">DM02DRAFT_677731</name>
</gene>
<dbReference type="GO" id="GO:0008168">
    <property type="term" value="F:methyltransferase activity"/>
    <property type="evidence" value="ECO:0007669"/>
    <property type="project" value="UniProtKB-KW"/>
</dbReference>
<dbReference type="InterPro" id="IPR036396">
    <property type="entry name" value="Cyt_P450_sf"/>
</dbReference>
<dbReference type="GO" id="GO:0032259">
    <property type="term" value="P:methylation"/>
    <property type="evidence" value="ECO:0007669"/>
    <property type="project" value="UniProtKB-KW"/>
</dbReference>
<dbReference type="Proteomes" id="UP000244855">
    <property type="component" value="Unassembled WGS sequence"/>
</dbReference>
<dbReference type="Gene3D" id="1.10.630.10">
    <property type="entry name" value="Cytochrome P450"/>
    <property type="match status" value="1"/>
</dbReference>
<keyword evidence="4 5" id="KW-0349">Heme</keyword>
<keyword evidence="7" id="KW-0489">Methyltransferase</keyword>
<keyword evidence="6" id="KW-0812">Transmembrane</keyword>
<proteinExistence type="inferred from homology"/>
<dbReference type="InterPro" id="IPR050121">
    <property type="entry name" value="Cytochrome_P450_monoxygenase"/>
</dbReference>
<evidence type="ECO:0000256" key="4">
    <source>
        <dbReference type="PIRSR" id="PIRSR602401-1"/>
    </source>
</evidence>
<dbReference type="GO" id="GO:0016705">
    <property type="term" value="F:oxidoreductase activity, acting on paired donors, with incorporation or reduction of molecular oxygen"/>
    <property type="evidence" value="ECO:0007669"/>
    <property type="project" value="InterPro"/>
</dbReference>
<dbReference type="Pfam" id="PF00067">
    <property type="entry name" value="p450"/>
    <property type="match status" value="1"/>
</dbReference>
<keyword evidence="7" id="KW-0808">Transferase</keyword>
<evidence type="ECO:0000256" key="5">
    <source>
        <dbReference type="RuleBase" id="RU000461"/>
    </source>
</evidence>
<evidence type="ECO:0000256" key="3">
    <source>
        <dbReference type="ARBA" id="ARBA00023004"/>
    </source>
</evidence>
<dbReference type="STRING" id="97972.A0A2V1D3J6"/>
<protein>
    <submittedName>
        <fullName evidence="7">Pisatin demethylase</fullName>
    </submittedName>
</protein>
<evidence type="ECO:0000256" key="1">
    <source>
        <dbReference type="ARBA" id="ARBA00001971"/>
    </source>
</evidence>
<dbReference type="GO" id="GO:0004497">
    <property type="term" value="F:monooxygenase activity"/>
    <property type="evidence" value="ECO:0007669"/>
    <property type="project" value="UniProtKB-KW"/>
</dbReference>
<accession>A0A2V1D3J6</accession>
<dbReference type="PANTHER" id="PTHR24305">
    <property type="entry name" value="CYTOCHROME P450"/>
    <property type="match status" value="1"/>
</dbReference>
<dbReference type="EMBL" id="KZ805728">
    <property type="protein sequence ID" value="PVH92063.1"/>
    <property type="molecule type" value="Genomic_DNA"/>
</dbReference>
<dbReference type="InterPro" id="IPR002401">
    <property type="entry name" value="Cyt_P450_E_grp-I"/>
</dbReference>
<keyword evidence="8" id="KW-1185">Reference proteome</keyword>
<keyword evidence="3 4" id="KW-0408">Iron</keyword>
<keyword evidence="2 4" id="KW-0479">Metal-binding</keyword>
<keyword evidence="5" id="KW-0560">Oxidoreductase</keyword>
<dbReference type="CDD" id="cd11060">
    <property type="entry name" value="CYP57A1-like"/>
    <property type="match status" value="1"/>
</dbReference>
<organism evidence="7 8">
    <name type="scientific">Periconia macrospinosa</name>
    <dbReference type="NCBI Taxonomy" id="97972"/>
    <lineage>
        <taxon>Eukaryota</taxon>
        <taxon>Fungi</taxon>
        <taxon>Dikarya</taxon>
        <taxon>Ascomycota</taxon>
        <taxon>Pezizomycotina</taxon>
        <taxon>Dothideomycetes</taxon>
        <taxon>Pleosporomycetidae</taxon>
        <taxon>Pleosporales</taxon>
        <taxon>Massarineae</taxon>
        <taxon>Periconiaceae</taxon>
        <taxon>Periconia</taxon>
    </lineage>
</organism>
<dbReference type="GO" id="GO:0020037">
    <property type="term" value="F:heme binding"/>
    <property type="evidence" value="ECO:0007669"/>
    <property type="project" value="InterPro"/>
</dbReference>
<evidence type="ECO:0000256" key="6">
    <source>
        <dbReference type="SAM" id="Phobius"/>
    </source>
</evidence>
<feature type="transmembrane region" description="Helical" evidence="6">
    <location>
        <begin position="20"/>
        <end position="37"/>
    </location>
</feature>
<comment type="similarity">
    <text evidence="5">Belongs to the cytochrome P450 family.</text>
</comment>
<reference evidence="7 8" key="1">
    <citation type="journal article" date="2018" name="Sci. Rep.">
        <title>Comparative genomics provides insights into the lifestyle and reveals functional heterogeneity of dark septate endophytic fungi.</title>
        <authorList>
            <person name="Knapp D.G."/>
            <person name="Nemeth J.B."/>
            <person name="Barry K."/>
            <person name="Hainaut M."/>
            <person name="Henrissat B."/>
            <person name="Johnson J."/>
            <person name="Kuo A."/>
            <person name="Lim J.H.P."/>
            <person name="Lipzen A."/>
            <person name="Nolan M."/>
            <person name="Ohm R.A."/>
            <person name="Tamas L."/>
            <person name="Grigoriev I.V."/>
            <person name="Spatafora J.W."/>
            <person name="Nagy L.G."/>
            <person name="Kovacs G.M."/>
        </authorList>
    </citation>
    <scope>NUCLEOTIDE SEQUENCE [LARGE SCALE GENOMIC DNA]</scope>
    <source>
        <strain evidence="7 8">DSE2036</strain>
    </source>
</reference>
<dbReference type="PANTHER" id="PTHR24305:SF190">
    <property type="entry name" value="P450, PUTATIVE (EUROFUNG)-RELATED"/>
    <property type="match status" value="1"/>
</dbReference>
<dbReference type="OrthoDB" id="3934656at2759"/>
<dbReference type="SUPFAM" id="SSF48264">
    <property type="entry name" value="Cytochrome P450"/>
    <property type="match status" value="1"/>
</dbReference>
<dbReference type="PROSITE" id="PS00086">
    <property type="entry name" value="CYTOCHROME_P450"/>
    <property type="match status" value="1"/>
</dbReference>
<keyword evidence="6" id="KW-0472">Membrane</keyword>
<dbReference type="GO" id="GO:0005506">
    <property type="term" value="F:iron ion binding"/>
    <property type="evidence" value="ECO:0007669"/>
    <property type="project" value="InterPro"/>
</dbReference>
<dbReference type="InterPro" id="IPR017972">
    <property type="entry name" value="Cyt_P450_CS"/>
</dbReference>